<keyword evidence="1" id="KW-0963">Cytoplasm</keyword>
<dbReference type="AlphaFoldDB" id="A0A7Y8Y4T4"/>
<evidence type="ECO:0000256" key="4">
    <source>
        <dbReference type="ARBA" id="ARBA00022833"/>
    </source>
</evidence>
<accession>A0A7Y8Y4T4</accession>
<name>A0A7Y8Y4T4_9FLAO</name>
<dbReference type="NCBIfam" id="NF009807">
    <property type="entry name" value="PRK13291.1"/>
    <property type="match status" value="1"/>
</dbReference>
<comment type="caution">
    <text evidence="6">The sequence shown here is derived from an EMBL/GenBank/DDBJ whole genome shotgun (WGS) entry which is preliminary data.</text>
</comment>
<dbReference type="Proteomes" id="UP000535020">
    <property type="component" value="Unassembled WGS sequence"/>
</dbReference>
<evidence type="ECO:0000256" key="3">
    <source>
        <dbReference type="ARBA" id="ARBA00022801"/>
    </source>
</evidence>
<dbReference type="GO" id="GO:0046872">
    <property type="term" value="F:metal ion binding"/>
    <property type="evidence" value="ECO:0007669"/>
    <property type="project" value="UniProtKB-KW"/>
</dbReference>
<keyword evidence="3 6" id="KW-0378">Hydrolase</keyword>
<protein>
    <submittedName>
        <fullName evidence="6">Putative metal-dependent hydrolase</fullName>
    </submittedName>
</protein>
<evidence type="ECO:0000259" key="5">
    <source>
        <dbReference type="Pfam" id="PF12867"/>
    </source>
</evidence>
<dbReference type="Pfam" id="PF12867">
    <property type="entry name" value="DinB_2"/>
    <property type="match status" value="1"/>
</dbReference>
<keyword evidence="7" id="KW-1185">Reference proteome</keyword>
<proteinExistence type="inferred from homology"/>
<dbReference type="InterPro" id="IPR023774">
    <property type="entry name" value="Put_metal_dep_hydrolase_YfiT"/>
</dbReference>
<organism evidence="6 7">
    <name type="scientific">Flavobacterium agri</name>
    <dbReference type="NCBI Taxonomy" id="2743471"/>
    <lineage>
        <taxon>Bacteria</taxon>
        <taxon>Pseudomonadati</taxon>
        <taxon>Bacteroidota</taxon>
        <taxon>Flavobacteriia</taxon>
        <taxon>Flavobacteriales</taxon>
        <taxon>Flavobacteriaceae</taxon>
        <taxon>Flavobacterium</taxon>
    </lineage>
</organism>
<evidence type="ECO:0000313" key="6">
    <source>
        <dbReference type="EMBL" id="NYA72412.1"/>
    </source>
</evidence>
<dbReference type="SUPFAM" id="SSF109854">
    <property type="entry name" value="DinB/YfiT-like putative metalloenzymes"/>
    <property type="match status" value="1"/>
</dbReference>
<dbReference type="Gene3D" id="1.20.120.450">
    <property type="entry name" value="dinb family like domain"/>
    <property type="match status" value="1"/>
</dbReference>
<keyword evidence="4" id="KW-0862">Zinc</keyword>
<feature type="domain" description="DinB-like" evidence="5">
    <location>
        <begin position="33"/>
        <end position="169"/>
    </location>
</feature>
<evidence type="ECO:0000256" key="1">
    <source>
        <dbReference type="ARBA" id="ARBA00022490"/>
    </source>
</evidence>
<keyword evidence="2" id="KW-0479">Metal-binding</keyword>
<dbReference type="EMBL" id="JACBJI010000008">
    <property type="protein sequence ID" value="NYA72412.1"/>
    <property type="molecule type" value="Genomic_DNA"/>
</dbReference>
<dbReference type="GO" id="GO:0016787">
    <property type="term" value="F:hydrolase activity"/>
    <property type="evidence" value="ECO:0007669"/>
    <property type="project" value="UniProtKB-KW"/>
</dbReference>
<dbReference type="InterPro" id="IPR024775">
    <property type="entry name" value="DinB-like"/>
</dbReference>
<gene>
    <name evidence="6" type="ORF">HZF10_15890</name>
</gene>
<reference evidence="6 7" key="1">
    <citation type="submission" date="2020-07" db="EMBL/GenBank/DDBJ databases">
        <authorList>
            <person name="Sun Q."/>
        </authorList>
    </citation>
    <scope>NUCLEOTIDE SEQUENCE [LARGE SCALE GENOMIC DNA]</scope>
    <source>
        <strain evidence="6 7">MAH-1</strain>
    </source>
</reference>
<dbReference type="RefSeq" id="WP_176007219.1">
    <property type="nucleotide sequence ID" value="NZ_JABWMI010000020.1"/>
</dbReference>
<evidence type="ECO:0000313" key="7">
    <source>
        <dbReference type="Proteomes" id="UP000535020"/>
    </source>
</evidence>
<dbReference type="InterPro" id="IPR034660">
    <property type="entry name" value="DinB/YfiT-like"/>
</dbReference>
<evidence type="ECO:0000256" key="2">
    <source>
        <dbReference type="ARBA" id="ARBA00022723"/>
    </source>
</evidence>
<sequence length="180" mass="20941">MDQDLESLKYPIGPFTIPDSISDVELRKHIITIERFPQRITAATISLSKEQLDTPYRPQGWTIRQVVHHCADSQMNAIIRFKLALTEEKPVIRPYFEDRWAELVDGKFLPIEPSLKILEGVHRKWSILLENLEAPQFERTFVHPEHGAEFSLAVATANYAWHCEHHLAHVTNVQNRNGWR</sequence>
<dbReference type="HAMAP" id="MF_01256">
    <property type="entry name" value="YfiT_hydrol"/>
    <property type="match status" value="1"/>
</dbReference>